<dbReference type="Proteomes" id="UP000784294">
    <property type="component" value="Unassembled WGS sequence"/>
</dbReference>
<feature type="region of interest" description="Disordered" evidence="1">
    <location>
        <begin position="1"/>
        <end position="23"/>
    </location>
</feature>
<keyword evidence="3" id="KW-1185">Reference proteome</keyword>
<evidence type="ECO:0000313" key="2">
    <source>
        <dbReference type="EMBL" id="VEL22657.1"/>
    </source>
</evidence>
<gene>
    <name evidence="2" type="ORF">PXEA_LOCUS16097</name>
</gene>
<accession>A0A448WXF2</accession>
<feature type="compositionally biased region" description="Polar residues" evidence="1">
    <location>
        <begin position="143"/>
        <end position="152"/>
    </location>
</feature>
<name>A0A448WXF2_9PLAT</name>
<sequence length="152" mass="15637">MGSGSSLRLPAPITSSQLPVSRGLPRFVAPLASPRPTTSQTQALEPLRTVAAAASATLPPTQRLRTGLPMRTRLPTSTLIPGSSDRSGSGSAGTSTTIRAASTGSGLHSHQLLPPPPNPSRSSGPVQAPSFVRSLRLHAKQLPGQQTSGPRK</sequence>
<dbReference type="EMBL" id="CAAALY010057735">
    <property type="protein sequence ID" value="VEL22657.1"/>
    <property type="molecule type" value="Genomic_DNA"/>
</dbReference>
<organism evidence="2 3">
    <name type="scientific">Protopolystoma xenopodis</name>
    <dbReference type="NCBI Taxonomy" id="117903"/>
    <lineage>
        <taxon>Eukaryota</taxon>
        <taxon>Metazoa</taxon>
        <taxon>Spiralia</taxon>
        <taxon>Lophotrochozoa</taxon>
        <taxon>Platyhelminthes</taxon>
        <taxon>Monogenea</taxon>
        <taxon>Polyopisthocotylea</taxon>
        <taxon>Polystomatidea</taxon>
        <taxon>Polystomatidae</taxon>
        <taxon>Protopolystoma</taxon>
    </lineage>
</organism>
<comment type="caution">
    <text evidence="2">The sequence shown here is derived from an EMBL/GenBank/DDBJ whole genome shotgun (WGS) entry which is preliminary data.</text>
</comment>
<dbReference type="AlphaFoldDB" id="A0A448WXF2"/>
<evidence type="ECO:0000256" key="1">
    <source>
        <dbReference type="SAM" id="MobiDB-lite"/>
    </source>
</evidence>
<feature type="compositionally biased region" description="Low complexity" evidence="1">
    <location>
        <begin position="82"/>
        <end position="112"/>
    </location>
</feature>
<feature type="region of interest" description="Disordered" evidence="1">
    <location>
        <begin position="53"/>
        <end position="152"/>
    </location>
</feature>
<proteinExistence type="predicted"/>
<evidence type="ECO:0000313" key="3">
    <source>
        <dbReference type="Proteomes" id="UP000784294"/>
    </source>
</evidence>
<reference evidence="2" key="1">
    <citation type="submission" date="2018-11" db="EMBL/GenBank/DDBJ databases">
        <authorList>
            <consortium name="Pathogen Informatics"/>
        </authorList>
    </citation>
    <scope>NUCLEOTIDE SEQUENCE</scope>
</reference>
<protein>
    <submittedName>
        <fullName evidence="2">Uncharacterized protein</fullName>
    </submittedName>
</protein>